<proteinExistence type="predicted"/>
<dbReference type="EMBL" id="JAQOWY010000831">
    <property type="protein sequence ID" value="KAK1838431.1"/>
    <property type="molecule type" value="Genomic_DNA"/>
</dbReference>
<dbReference type="PANTHER" id="PTHR10039">
    <property type="entry name" value="AMELOGENIN"/>
    <property type="match status" value="1"/>
</dbReference>
<protein>
    <submittedName>
        <fullName evidence="1">Uncharacterized protein</fullName>
    </submittedName>
</protein>
<reference evidence="1" key="1">
    <citation type="submission" date="2023-01" db="EMBL/GenBank/DDBJ databases">
        <title>Colletotrichum chrysophilum M932 genome sequence.</title>
        <authorList>
            <person name="Baroncelli R."/>
        </authorList>
    </citation>
    <scope>NUCLEOTIDE SEQUENCE</scope>
    <source>
        <strain evidence="1">M932</strain>
    </source>
</reference>
<dbReference type="PANTHER" id="PTHR10039:SF5">
    <property type="entry name" value="NACHT DOMAIN-CONTAINING PROTEIN"/>
    <property type="match status" value="1"/>
</dbReference>
<organism evidence="1 2">
    <name type="scientific">Colletotrichum chrysophilum</name>
    <dbReference type="NCBI Taxonomy" id="1836956"/>
    <lineage>
        <taxon>Eukaryota</taxon>
        <taxon>Fungi</taxon>
        <taxon>Dikarya</taxon>
        <taxon>Ascomycota</taxon>
        <taxon>Pezizomycotina</taxon>
        <taxon>Sordariomycetes</taxon>
        <taxon>Hypocreomycetidae</taxon>
        <taxon>Glomerellales</taxon>
        <taxon>Glomerellaceae</taxon>
        <taxon>Colletotrichum</taxon>
        <taxon>Colletotrichum gloeosporioides species complex</taxon>
    </lineage>
</organism>
<name>A0AAD8ZZ48_9PEZI</name>
<gene>
    <name evidence="1" type="ORF">CCHR01_18944</name>
</gene>
<keyword evidence="2" id="KW-1185">Reference proteome</keyword>
<evidence type="ECO:0000313" key="1">
    <source>
        <dbReference type="EMBL" id="KAK1838431.1"/>
    </source>
</evidence>
<dbReference type="AlphaFoldDB" id="A0AAD8ZZ48"/>
<sequence>MRLEPALERFVKDNLRDSDKFKRLQQSDGVAAEKLSLETTDRAQGVFLWVLLVVRSLLHGLMKEDDIQDLRKRLRALPIDLKEAFSQMLNNIDESYRKRTARLFLTLAHAATSFPVLAFHFMDFGDKAPSKEPLPFLRYWTDVDKNAELLQEMDRKKRRLIGQTVVDFIQTRDIRAQLEDAAEDFSPDKVLLDANVGQLRSLIHQHRLSYIRPRLGQWVLGALYYARRVEFMARIPAVDALDDLEVIIMSVFARWGFGHAMTTLLPEGPGTTTSVTPIIVCRYDLALYVSCKLSDVDVERLDTLAPNWRARVDIKRSSGFELCDLVEGEYDAEWRLWKKAQSSLSSEDMPAGMVVQAAIPREFASPPRSPKLWVDLASQVKTA</sequence>
<comment type="caution">
    <text evidence="1">The sequence shown here is derived from an EMBL/GenBank/DDBJ whole genome shotgun (WGS) entry which is preliminary data.</text>
</comment>
<dbReference type="Proteomes" id="UP001243330">
    <property type="component" value="Unassembled WGS sequence"/>
</dbReference>
<accession>A0AAD8ZZ48</accession>
<evidence type="ECO:0000313" key="2">
    <source>
        <dbReference type="Proteomes" id="UP001243330"/>
    </source>
</evidence>